<feature type="domain" description="Glyoxalase/fosfomycin resistance/dioxygenase" evidence="1">
    <location>
        <begin position="6"/>
        <end position="126"/>
    </location>
</feature>
<keyword evidence="3" id="KW-1185">Reference proteome</keyword>
<dbReference type="EMBL" id="NBWU01000007">
    <property type="protein sequence ID" value="PCE62993.1"/>
    <property type="molecule type" value="Genomic_DNA"/>
</dbReference>
<dbReference type="Gene3D" id="3.10.180.10">
    <property type="entry name" value="2,3-Dihydroxybiphenyl 1,2-Dioxygenase, domain 1"/>
    <property type="match status" value="1"/>
</dbReference>
<dbReference type="OrthoDB" id="793940at2"/>
<dbReference type="InterPro" id="IPR004360">
    <property type="entry name" value="Glyas_Fos-R_dOase_dom"/>
</dbReference>
<dbReference type="Proteomes" id="UP000219559">
    <property type="component" value="Unassembled WGS sequence"/>
</dbReference>
<gene>
    <name evidence="2" type="ORF">B7P33_17100</name>
</gene>
<name>A0A2A4G3J1_9FLAO</name>
<sequence length="140" mass="16566">MEAKFHLSLPCKDLNLTRSFYMDDLGLPIGRSTDSWMDVNLFGNQITFICNGRYNFDCREYKLDKHILPAFHFGVIIYQKDWDGLYNKMRKDPNLEVTMVVNFMQNKTGEHHSFFIKDPNGYTLEFKTFTDQNEIFNKGK</sequence>
<dbReference type="PANTHER" id="PTHR39434">
    <property type="match status" value="1"/>
</dbReference>
<reference evidence="2 3" key="1">
    <citation type="submission" date="2017-04" db="EMBL/GenBank/DDBJ databases">
        <title>A new member of the family Flavobacteriaceae isolated from ascidians.</title>
        <authorList>
            <person name="Chen L."/>
        </authorList>
    </citation>
    <scope>NUCLEOTIDE SEQUENCE [LARGE SCALE GENOMIC DNA]</scope>
    <source>
        <strain evidence="2 3">HQA918</strain>
    </source>
</reference>
<evidence type="ECO:0000313" key="2">
    <source>
        <dbReference type="EMBL" id="PCE62993.1"/>
    </source>
</evidence>
<accession>A0A2A4G3J1</accession>
<dbReference type="PANTHER" id="PTHR39434:SF1">
    <property type="entry name" value="VOC DOMAIN-CONTAINING PROTEIN"/>
    <property type="match status" value="1"/>
</dbReference>
<comment type="caution">
    <text evidence="2">The sequence shown here is derived from an EMBL/GenBank/DDBJ whole genome shotgun (WGS) entry which is preliminary data.</text>
</comment>
<evidence type="ECO:0000313" key="3">
    <source>
        <dbReference type="Proteomes" id="UP000219559"/>
    </source>
</evidence>
<evidence type="ECO:0000259" key="1">
    <source>
        <dbReference type="Pfam" id="PF00903"/>
    </source>
</evidence>
<organism evidence="2 3">
    <name type="scientific">Sediminicola luteus</name>
    <dbReference type="NCBI Taxonomy" id="319238"/>
    <lineage>
        <taxon>Bacteria</taxon>
        <taxon>Pseudomonadati</taxon>
        <taxon>Bacteroidota</taxon>
        <taxon>Flavobacteriia</taxon>
        <taxon>Flavobacteriales</taxon>
        <taxon>Flavobacteriaceae</taxon>
        <taxon>Sediminicola</taxon>
    </lineage>
</organism>
<dbReference type="RefSeq" id="WP_097441103.1">
    <property type="nucleotide sequence ID" value="NZ_KZ300477.1"/>
</dbReference>
<protein>
    <recommendedName>
        <fullName evidence="1">Glyoxalase/fosfomycin resistance/dioxygenase domain-containing protein</fullName>
    </recommendedName>
</protein>
<dbReference type="AlphaFoldDB" id="A0A2A4G3J1"/>
<proteinExistence type="predicted"/>
<dbReference type="InterPro" id="IPR029068">
    <property type="entry name" value="Glyas_Bleomycin-R_OHBP_Dase"/>
</dbReference>
<dbReference type="Pfam" id="PF00903">
    <property type="entry name" value="Glyoxalase"/>
    <property type="match status" value="1"/>
</dbReference>
<dbReference type="SUPFAM" id="SSF54593">
    <property type="entry name" value="Glyoxalase/Bleomycin resistance protein/Dihydroxybiphenyl dioxygenase"/>
    <property type="match status" value="1"/>
</dbReference>